<protein>
    <submittedName>
        <fullName evidence="2">Uncharacterized protein</fullName>
    </submittedName>
</protein>
<evidence type="ECO:0000313" key="2">
    <source>
        <dbReference type="EMBL" id="GAU41059.1"/>
    </source>
</evidence>
<organism evidence="2 3">
    <name type="scientific">Trifolium subterraneum</name>
    <name type="common">Subterranean clover</name>
    <dbReference type="NCBI Taxonomy" id="3900"/>
    <lineage>
        <taxon>Eukaryota</taxon>
        <taxon>Viridiplantae</taxon>
        <taxon>Streptophyta</taxon>
        <taxon>Embryophyta</taxon>
        <taxon>Tracheophyta</taxon>
        <taxon>Spermatophyta</taxon>
        <taxon>Magnoliopsida</taxon>
        <taxon>eudicotyledons</taxon>
        <taxon>Gunneridae</taxon>
        <taxon>Pentapetalae</taxon>
        <taxon>rosids</taxon>
        <taxon>fabids</taxon>
        <taxon>Fabales</taxon>
        <taxon>Fabaceae</taxon>
        <taxon>Papilionoideae</taxon>
        <taxon>50 kb inversion clade</taxon>
        <taxon>NPAAA clade</taxon>
        <taxon>Hologalegina</taxon>
        <taxon>IRL clade</taxon>
        <taxon>Trifolieae</taxon>
        <taxon>Trifolium</taxon>
    </lineage>
</organism>
<gene>
    <name evidence="2" type="ORF">TSUD_284280</name>
</gene>
<evidence type="ECO:0000313" key="3">
    <source>
        <dbReference type="Proteomes" id="UP000242715"/>
    </source>
</evidence>
<sequence>MHIGETGGDGVQQMDGWTKLKLWREEAGGHTRGRVYGTTDLYVNLRHGCTSLTQQSSNPHGSMSGMSLEVERAARLRVQQVAENALAQAQEAKEENCKLANDVNALRALLMERLGEIDKRSTGRSCNGSHPPSHPDYDDALDEESLDEQSLDGDA</sequence>
<dbReference type="EMBL" id="DF973843">
    <property type="protein sequence ID" value="GAU41059.1"/>
    <property type="molecule type" value="Genomic_DNA"/>
</dbReference>
<dbReference type="Proteomes" id="UP000242715">
    <property type="component" value="Unassembled WGS sequence"/>
</dbReference>
<evidence type="ECO:0000256" key="1">
    <source>
        <dbReference type="SAM" id="MobiDB-lite"/>
    </source>
</evidence>
<feature type="compositionally biased region" description="Acidic residues" evidence="1">
    <location>
        <begin position="138"/>
        <end position="155"/>
    </location>
</feature>
<keyword evidence="3" id="KW-1185">Reference proteome</keyword>
<feature type="region of interest" description="Disordered" evidence="1">
    <location>
        <begin position="120"/>
        <end position="155"/>
    </location>
</feature>
<proteinExistence type="predicted"/>
<name>A0A2Z6PA64_TRISU</name>
<accession>A0A2Z6PA64</accession>
<reference evidence="3" key="1">
    <citation type="journal article" date="2017" name="Front. Plant Sci.">
        <title>Climate Clever Clovers: New Paradigm to Reduce the Environmental Footprint of Ruminants by Breeding Low Methanogenic Forages Utilizing Haplotype Variation.</title>
        <authorList>
            <person name="Kaur P."/>
            <person name="Appels R."/>
            <person name="Bayer P.E."/>
            <person name="Keeble-Gagnere G."/>
            <person name="Wang J."/>
            <person name="Hirakawa H."/>
            <person name="Shirasawa K."/>
            <person name="Vercoe P."/>
            <person name="Stefanova K."/>
            <person name="Durmic Z."/>
            <person name="Nichols P."/>
            <person name="Revell C."/>
            <person name="Isobe S.N."/>
            <person name="Edwards D."/>
            <person name="Erskine W."/>
        </authorList>
    </citation>
    <scope>NUCLEOTIDE SEQUENCE [LARGE SCALE GENOMIC DNA]</scope>
    <source>
        <strain evidence="3">cv. Daliak</strain>
    </source>
</reference>
<dbReference type="OrthoDB" id="1428480at2759"/>
<dbReference type="AlphaFoldDB" id="A0A2Z6PA64"/>